<evidence type="ECO:0000256" key="6">
    <source>
        <dbReference type="ARBA" id="ARBA00022833"/>
    </source>
</evidence>
<comment type="cofactor">
    <cofactor evidence="1">
        <name>Zn(2+)</name>
        <dbReference type="ChEBI" id="CHEBI:29105"/>
    </cofactor>
</comment>
<organism evidence="11 12">
    <name type="scientific">Linnemannia exigua</name>
    <dbReference type="NCBI Taxonomy" id="604196"/>
    <lineage>
        <taxon>Eukaryota</taxon>
        <taxon>Fungi</taxon>
        <taxon>Fungi incertae sedis</taxon>
        <taxon>Mucoromycota</taxon>
        <taxon>Mortierellomycotina</taxon>
        <taxon>Mortierellomycetes</taxon>
        <taxon>Mortierellales</taxon>
        <taxon>Mortierellaceae</taxon>
        <taxon>Linnemannia</taxon>
    </lineage>
</organism>
<keyword evidence="3" id="KW-0645">Protease</keyword>
<feature type="domain" description="Peptidase M13 N-terminal" evidence="10">
    <location>
        <begin position="66"/>
        <end position="471"/>
    </location>
</feature>
<dbReference type="CDD" id="cd08662">
    <property type="entry name" value="M13"/>
    <property type="match status" value="1"/>
</dbReference>
<dbReference type="PANTHER" id="PTHR11733">
    <property type="entry name" value="ZINC METALLOPROTEASE FAMILY M13 NEPRILYSIN-RELATED"/>
    <property type="match status" value="1"/>
</dbReference>
<keyword evidence="8" id="KW-0732">Signal</keyword>
<proteinExistence type="inferred from homology"/>
<evidence type="ECO:0000259" key="10">
    <source>
        <dbReference type="Pfam" id="PF05649"/>
    </source>
</evidence>
<keyword evidence="5" id="KW-0378">Hydrolase</keyword>
<evidence type="ECO:0000256" key="3">
    <source>
        <dbReference type="ARBA" id="ARBA00022670"/>
    </source>
</evidence>
<evidence type="ECO:0000256" key="7">
    <source>
        <dbReference type="ARBA" id="ARBA00023049"/>
    </source>
</evidence>
<dbReference type="SUPFAM" id="SSF55486">
    <property type="entry name" value="Metalloproteases ('zincins'), catalytic domain"/>
    <property type="match status" value="1"/>
</dbReference>
<comment type="similarity">
    <text evidence="2">Belongs to the peptidase M13 family.</text>
</comment>
<dbReference type="Gene3D" id="1.10.1380.10">
    <property type="entry name" value="Neutral endopeptidase , domain2"/>
    <property type="match status" value="1"/>
</dbReference>
<dbReference type="EMBL" id="JAAAIL010000395">
    <property type="protein sequence ID" value="KAG0276185.1"/>
    <property type="molecule type" value="Genomic_DNA"/>
</dbReference>
<dbReference type="Pfam" id="PF05649">
    <property type="entry name" value="Peptidase_M13_N"/>
    <property type="match status" value="1"/>
</dbReference>
<dbReference type="PANTHER" id="PTHR11733:SF167">
    <property type="entry name" value="FI17812P1-RELATED"/>
    <property type="match status" value="1"/>
</dbReference>
<reference evidence="11" key="1">
    <citation type="journal article" date="2020" name="Fungal Divers.">
        <title>Resolving the Mortierellaceae phylogeny through synthesis of multi-gene phylogenetics and phylogenomics.</title>
        <authorList>
            <person name="Vandepol N."/>
            <person name="Liber J."/>
            <person name="Desiro A."/>
            <person name="Na H."/>
            <person name="Kennedy M."/>
            <person name="Barry K."/>
            <person name="Grigoriev I.V."/>
            <person name="Miller A.N."/>
            <person name="O'Donnell K."/>
            <person name="Stajich J.E."/>
            <person name="Bonito G."/>
        </authorList>
    </citation>
    <scope>NUCLEOTIDE SEQUENCE</scope>
    <source>
        <strain evidence="11">NRRL 28262</strain>
    </source>
</reference>
<dbReference type="InterPro" id="IPR024079">
    <property type="entry name" value="MetalloPept_cat_dom_sf"/>
</dbReference>
<keyword evidence="7" id="KW-0482">Metalloprotease</keyword>
<dbReference type="InterPro" id="IPR000718">
    <property type="entry name" value="Peptidase_M13"/>
</dbReference>
<evidence type="ECO:0000313" key="11">
    <source>
        <dbReference type="EMBL" id="KAG0276185.1"/>
    </source>
</evidence>
<dbReference type="AlphaFoldDB" id="A0AAD4DGD9"/>
<comment type="caution">
    <text evidence="11">The sequence shown here is derived from an EMBL/GenBank/DDBJ whole genome shotgun (WGS) entry which is preliminary data.</text>
</comment>
<evidence type="ECO:0008006" key="13">
    <source>
        <dbReference type="Google" id="ProtNLM"/>
    </source>
</evidence>
<feature type="domain" description="Peptidase M13 C-terminal" evidence="9">
    <location>
        <begin position="534"/>
        <end position="748"/>
    </location>
</feature>
<evidence type="ECO:0000256" key="5">
    <source>
        <dbReference type="ARBA" id="ARBA00022801"/>
    </source>
</evidence>
<evidence type="ECO:0000256" key="1">
    <source>
        <dbReference type="ARBA" id="ARBA00001947"/>
    </source>
</evidence>
<sequence>MVLVPKVSFLVAIGMALTVVHAEPIPIRSQRAPKIPFFNNKGTCNTPECIQAAKEIIDDMNPQADPCRDFSQFACGGFMEKRTIAADQSAINYFQVLYDHNIEAIRTIVDPEIGKSPSPAKGDTAAQANLRKLQDLYVSCMNEDAILKAGRKSLVHQINSILASFPSNGTSDKTVVGKTLAQLSNQALSGFVTIGVSPDPTNPLIYAMVVGESGLGLPSKEYYQDAETAKLYESTIGQMFQIVFGEEDAAFRTQPLNNTDVAQQWRDVAKGVLDFETQLAAIGTDLSDRYDPIKAYNPRTVAEISSMTLSVDWEAFISGVLPKNINNTRPIIVESLTYLTKLETLLNNTSPQTLHNYFAWVAILGRAPNLGFAYRQPIHNLNAILNGVSPDIRTPRWKTCVGVINENVGDLAGHYYIQENFKGNSRQSVVSIVDSLLQAYAKTFPTLNWLDKTTLAGAMKKVKAIVQLMGYSTDSPSVASSKSLQAFYADLPITKSDYFNNQVQYSTWSTKQSMGNLNKPVNRKKMDAYPQMVNAFYNPSANQITFPAGILQRPFFHVESPDYVNYGGFGVVAGHEVTHGFDNMGHHYDSIGRLTNWWTNATEKAFNEKAKCLVDQYSNFTIKGPDGKDHNIDGKLTLGENIADNGGLKQSYRAWQSRLKTDPSGKKFKNYQLPGLEKYTREQLFFISYGRLWCSKERPEYLMQLIRTDSHSPSQSRINGVVQNSPEFSHAFKCPAGSPMNPVKKCQVW</sequence>
<evidence type="ECO:0000256" key="8">
    <source>
        <dbReference type="SAM" id="SignalP"/>
    </source>
</evidence>
<dbReference type="InterPro" id="IPR042089">
    <property type="entry name" value="Peptidase_M13_dom_2"/>
</dbReference>
<evidence type="ECO:0000256" key="2">
    <source>
        <dbReference type="ARBA" id="ARBA00007357"/>
    </source>
</evidence>
<dbReference type="Gene3D" id="3.40.390.10">
    <property type="entry name" value="Collagenase (Catalytic Domain)"/>
    <property type="match status" value="1"/>
</dbReference>
<accession>A0AAD4DGD9</accession>
<dbReference type="GO" id="GO:0005886">
    <property type="term" value="C:plasma membrane"/>
    <property type="evidence" value="ECO:0007669"/>
    <property type="project" value="TreeGrafter"/>
</dbReference>
<keyword evidence="6" id="KW-0862">Zinc</keyword>
<dbReference type="PRINTS" id="PR00786">
    <property type="entry name" value="NEPRILYSIN"/>
</dbReference>
<keyword evidence="12" id="KW-1185">Reference proteome</keyword>
<feature type="chain" id="PRO_5042160269" description="Zincin" evidence="8">
    <location>
        <begin position="23"/>
        <end position="749"/>
    </location>
</feature>
<evidence type="ECO:0000313" key="12">
    <source>
        <dbReference type="Proteomes" id="UP001194580"/>
    </source>
</evidence>
<dbReference type="InterPro" id="IPR008753">
    <property type="entry name" value="Peptidase_M13_N"/>
</dbReference>
<protein>
    <recommendedName>
        <fullName evidence="13">Zincin</fullName>
    </recommendedName>
</protein>
<gene>
    <name evidence="11" type="ORF">BGZ95_007866</name>
</gene>
<evidence type="ECO:0000259" key="9">
    <source>
        <dbReference type="Pfam" id="PF01431"/>
    </source>
</evidence>
<dbReference type="Pfam" id="PF01431">
    <property type="entry name" value="Peptidase_M13"/>
    <property type="match status" value="1"/>
</dbReference>
<dbReference type="Proteomes" id="UP001194580">
    <property type="component" value="Unassembled WGS sequence"/>
</dbReference>
<name>A0AAD4DGD9_9FUNG</name>
<dbReference type="InterPro" id="IPR018497">
    <property type="entry name" value="Peptidase_M13_C"/>
</dbReference>
<dbReference type="PROSITE" id="PS51885">
    <property type="entry name" value="NEPRILYSIN"/>
    <property type="match status" value="1"/>
</dbReference>
<feature type="signal peptide" evidence="8">
    <location>
        <begin position="1"/>
        <end position="22"/>
    </location>
</feature>
<dbReference type="GO" id="GO:0046872">
    <property type="term" value="F:metal ion binding"/>
    <property type="evidence" value="ECO:0007669"/>
    <property type="project" value="UniProtKB-KW"/>
</dbReference>
<dbReference type="GO" id="GO:0004222">
    <property type="term" value="F:metalloendopeptidase activity"/>
    <property type="evidence" value="ECO:0007669"/>
    <property type="project" value="InterPro"/>
</dbReference>
<dbReference type="GO" id="GO:0016485">
    <property type="term" value="P:protein processing"/>
    <property type="evidence" value="ECO:0007669"/>
    <property type="project" value="TreeGrafter"/>
</dbReference>
<evidence type="ECO:0000256" key="4">
    <source>
        <dbReference type="ARBA" id="ARBA00022723"/>
    </source>
</evidence>
<keyword evidence="4" id="KW-0479">Metal-binding</keyword>